<dbReference type="HOGENOM" id="CLU_3079997_0_0_9"/>
<dbReference type="EMBL" id="AWVJ01000115">
    <property type="protein sequence ID" value="ERK46230.1"/>
    <property type="molecule type" value="Genomic_DNA"/>
</dbReference>
<gene>
    <name evidence="1" type="ORF">HMPREF0373_01884</name>
</gene>
<organism evidence="1 2">
    <name type="scientific">Eubacterium ramulus ATCC 29099</name>
    <dbReference type="NCBI Taxonomy" id="1256908"/>
    <lineage>
        <taxon>Bacteria</taxon>
        <taxon>Bacillati</taxon>
        <taxon>Bacillota</taxon>
        <taxon>Clostridia</taxon>
        <taxon>Eubacteriales</taxon>
        <taxon>Eubacteriaceae</taxon>
        <taxon>Eubacterium</taxon>
    </lineage>
</organism>
<accession>U2P6T7</accession>
<evidence type="ECO:0000313" key="1">
    <source>
        <dbReference type="EMBL" id="ERK46230.1"/>
    </source>
</evidence>
<protein>
    <submittedName>
        <fullName evidence="1">Uncharacterized protein</fullName>
    </submittedName>
</protein>
<dbReference type="AlphaFoldDB" id="U2P6T7"/>
<name>U2P6T7_EUBRA</name>
<reference evidence="1 2" key="1">
    <citation type="submission" date="2013-06" db="EMBL/GenBank/DDBJ databases">
        <authorList>
            <person name="Weinstock G."/>
            <person name="Sodergren E."/>
            <person name="Lobos E.A."/>
            <person name="Fulton L."/>
            <person name="Fulton R."/>
            <person name="Courtney L."/>
            <person name="Fronick C."/>
            <person name="O'Laughlin M."/>
            <person name="Godfrey J."/>
            <person name="Wilson R.M."/>
            <person name="Miner T."/>
            <person name="Farmer C."/>
            <person name="Delehaunty K."/>
            <person name="Cordes M."/>
            <person name="Minx P."/>
            <person name="Tomlinson C."/>
            <person name="Chen J."/>
            <person name="Wollam A."/>
            <person name="Pepin K.H."/>
            <person name="Bhonagiri V."/>
            <person name="Zhang X."/>
            <person name="Warren W."/>
            <person name="Mitreva M."/>
            <person name="Mardis E.R."/>
            <person name="Wilson R.K."/>
        </authorList>
    </citation>
    <scope>NUCLEOTIDE SEQUENCE [LARGE SCALE GENOMIC DNA]</scope>
    <source>
        <strain evidence="1 2">ATCC 29099</strain>
    </source>
</reference>
<dbReference type="Proteomes" id="UP000016608">
    <property type="component" value="Unassembled WGS sequence"/>
</dbReference>
<comment type="caution">
    <text evidence="1">The sequence shown here is derived from an EMBL/GenBank/DDBJ whole genome shotgun (WGS) entry which is preliminary data.</text>
</comment>
<sequence length="52" mass="6201">MNITALQFTHYIRLKKQSCLNEGLAECVGNCIKNHNSYHKSYNKEIFERKRK</sequence>
<evidence type="ECO:0000313" key="2">
    <source>
        <dbReference type="Proteomes" id="UP000016608"/>
    </source>
</evidence>
<proteinExistence type="predicted"/>
<keyword evidence="2" id="KW-1185">Reference proteome</keyword>